<keyword evidence="2" id="KW-1185">Reference proteome</keyword>
<protein>
    <submittedName>
        <fullName evidence="1">Uncharacterized protein</fullName>
    </submittedName>
</protein>
<dbReference type="EMBL" id="REGN01002783">
    <property type="protein sequence ID" value="RNA26180.1"/>
    <property type="molecule type" value="Genomic_DNA"/>
</dbReference>
<gene>
    <name evidence="1" type="ORF">BpHYR1_025252</name>
</gene>
<evidence type="ECO:0000313" key="1">
    <source>
        <dbReference type="EMBL" id="RNA26180.1"/>
    </source>
</evidence>
<organism evidence="1 2">
    <name type="scientific">Brachionus plicatilis</name>
    <name type="common">Marine rotifer</name>
    <name type="synonym">Brachionus muelleri</name>
    <dbReference type="NCBI Taxonomy" id="10195"/>
    <lineage>
        <taxon>Eukaryota</taxon>
        <taxon>Metazoa</taxon>
        <taxon>Spiralia</taxon>
        <taxon>Gnathifera</taxon>
        <taxon>Rotifera</taxon>
        <taxon>Eurotatoria</taxon>
        <taxon>Monogononta</taxon>
        <taxon>Pseudotrocha</taxon>
        <taxon>Ploima</taxon>
        <taxon>Brachionidae</taxon>
        <taxon>Brachionus</taxon>
    </lineage>
</organism>
<dbReference type="Proteomes" id="UP000276133">
    <property type="component" value="Unassembled WGS sequence"/>
</dbReference>
<accession>A0A3M7RRZ2</accession>
<sequence length="67" mass="8117">MYFRLKILQQRRIFVQFVFEFHNTEVKFMLKLQQSSDIWQIYCIRQSKNNKGAAKYVAAKTLTLKKV</sequence>
<dbReference type="AlphaFoldDB" id="A0A3M7RRZ2"/>
<reference evidence="1 2" key="1">
    <citation type="journal article" date="2018" name="Sci. Rep.">
        <title>Genomic signatures of local adaptation to the degree of environmental predictability in rotifers.</title>
        <authorList>
            <person name="Franch-Gras L."/>
            <person name="Hahn C."/>
            <person name="Garcia-Roger E.M."/>
            <person name="Carmona M.J."/>
            <person name="Serra M."/>
            <person name="Gomez A."/>
        </authorList>
    </citation>
    <scope>NUCLEOTIDE SEQUENCE [LARGE SCALE GENOMIC DNA]</scope>
    <source>
        <strain evidence="1">HYR1</strain>
    </source>
</reference>
<comment type="caution">
    <text evidence="1">The sequence shown here is derived from an EMBL/GenBank/DDBJ whole genome shotgun (WGS) entry which is preliminary data.</text>
</comment>
<name>A0A3M7RRZ2_BRAPC</name>
<evidence type="ECO:0000313" key="2">
    <source>
        <dbReference type="Proteomes" id="UP000276133"/>
    </source>
</evidence>
<proteinExistence type="predicted"/>